<keyword evidence="10" id="KW-1185">Reference proteome</keyword>
<dbReference type="SUPFAM" id="SSF103473">
    <property type="entry name" value="MFS general substrate transporter"/>
    <property type="match status" value="1"/>
</dbReference>
<evidence type="ECO:0000256" key="4">
    <source>
        <dbReference type="ARBA" id="ARBA00022692"/>
    </source>
</evidence>
<gene>
    <name evidence="9" type="ORF">ACEZDJ_34275</name>
</gene>
<evidence type="ECO:0000313" key="9">
    <source>
        <dbReference type="EMBL" id="MFC1406376.1"/>
    </source>
</evidence>
<dbReference type="EMBL" id="JBHEZZ010000029">
    <property type="protein sequence ID" value="MFC1406376.1"/>
    <property type="molecule type" value="Genomic_DNA"/>
</dbReference>
<evidence type="ECO:0000256" key="5">
    <source>
        <dbReference type="ARBA" id="ARBA00022989"/>
    </source>
</evidence>
<dbReference type="PANTHER" id="PTHR23517:SF2">
    <property type="entry name" value="MULTIDRUG RESISTANCE PROTEIN MDTH"/>
    <property type="match status" value="1"/>
</dbReference>
<keyword evidence="3" id="KW-1003">Cell membrane</keyword>
<organism evidence="9 10">
    <name type="scientific">Streptacidiphilus cavernicola</name>
    <dbReference type="NCBI Taxonomy" id="3342716"/>
    <lineage>
        <taxon>Bacteria</taxon>
        <taxon>Bacillati</taxon>
        <taxon>Actinomycetota</taxon>
        <taxon>Actinomycetes</taxon>
        <taxon>Kitasatosporales</taxon>
        <taxon>Streptomycetaceae</taxon>
        <taxon>Streptacidiphilus</taxon>
    </lineage>
</organism>
<feature type="transmembrane region" description="Helical" evidence="7">
    <location>
        <begin position="142"/>
        <end position="160"/>
    </location>
</feature>
<accession>A0ABV6UY39</accession>
<evidence type="ECO:0000256" key="1">
    <source>
        <dbReference type="ARBA" id="ARBA00004651"/>
    </source>
</evidence>
<feature type="transmembrane region" description="Helical" evidence="7">
    <location>
        <begin position="312"/>
        <end position="331"/>
    </location>
</feature>
<evidence type="ECO:0000256" key="7">
    <source>
        <dbReference type="SAM" id="Phobius"/>
    </source>
</evidence>
<evidence type="ECO:0000313" key="10">
    <source>
        <dbReference type="Proteomes" id="UP001592528"/>
    </source>
</evidence>
<keyword evidence="5 7" id="KW-1133">Transmembrane helix</keyword>
<evidence type="ECO:0000256" key="6">
    <source>
        <dbReference type="ARBA" id="ARBA00023136"/>
    </source>
</evidence>
<dbReference type="Proteomes" id="UP001592528">
    <property type="component" value="Unassembled WGS sequence"/>
</dbReference>
<reference evidence="9 10" key="1">
    <citation type="submission" date="2024-09" db="EMBL/GenBank/DDBJ databases">
        <authorList>
            <person name="Lee S.D."/>
        </authorList>
    </citation>
    <scope>NUCLEOTIDE SEQUENCE [LARGE SCALE GENOMIC DNA]</scope>
    <source>
        <strain evidence="9 10">N1-5</strain>
    </source>
</reference>
<evidence type="ECO:0000259" key="8">
    <source>
        <dbReference type="PROSITE" id="PS50850"/>
    </source>
</evidence>
<evidence type="ECO:0000256" key="3">
    <source>
        <dbReference type="ARBA" id="ARBA00022475"/>
    </source>
</evidence>
<feature type="transmembrane region" description="Helical" evidence="7">
    <location>
        <begin position="12"/>
        <end position="36"/>
    </location>
</feature>
<keyword evidence="2" id="KW-0813">Transport</keyword>
<evidence type="ECO:0000256" key="2">
    <source>
        <dbReference type="ARBA" id="ARBA00022448"/>
    </source>
</evidence>
<feature type="domain" description="Major facilitator superfamily (MFS) profile" evidence="8">
    <location>
        <begin position="1"/>
        <end position="405"/>
    </location>
</feature>
<feature type="transmembrane region" description="Helical" evidence="7">
    <location>
        <begin position="352"/>
        <end position="375"/>
    </location>
</feature>
<dbReference type="RefSeq" id="WP_030260798.1">
    <property type="nucleotide sequence ID" value="NZ_JBHEZZ010000029.1"/>
</dbReference>
<feature type="transmembrane region" description="Helical" evidence="7">
    <location>
        <begin position="254"/>
        <end position="275"/>
    </location>
</feature>
<keyword evidence="4 7" id="KW-0812">Transmembrane</keyword>
<feature type="transmembrane region" description="Helical" evidence="7">
    <location>
        <begin position="217"/>
        <end position="242"/>
    </location>
</feature>
<comment type="caution">
    <text evidence="9">The sequence shown here is derived from an EMBL/GenBank/DDBJ whole genome shotgun (WGS) entry which is preliminary data.</text>
</comment>
<dbReference type="InterPro" id="IPR050171">
    <property type="entry name" value="MFS_Transporters"/>
</dbReference>
<dbReference type="PROSITE" id="PS50850">
    <property type="entry name" value="MFS"/>
    <property type="match status" value="1"/>
</dbReference>
<dbReference type="InterPro" id="IPR020846">
    <property type="entry name" value="MFS_dom"/>
</dbReference>
<keyword evidence="6 7" id="KW-0472">Membrane</keyword>
<protein>
    <submittedName>
        <fullName evidence="9">MFS transporter</fullName>
    </submittedName>
</protein>
<dbReference type="InterPro" id="IPR011701">
    <property type="entry name" value="MFS"/>
</dbReference>
<feature type="transmembrane region" description="Helical" evidence="7">
    <location>
        <begin position="42"/>
        <end position="69"/>
    </location>
</feature>
<sequence length="429" mass="43547">MPSLRPRFPGERALVAGIAVDALGSGMYVPFSLVFFRHVTGLPLPLIGLVLTGTGLVGMVALPLAGAAVDRFGARRMQLSLYVLRGAGFACYPLAHGLVAFAAVALVTAVGTRAFPAAQQARLAELVDGADRERMQALTRSLSNAGLGAGTLVASLLIATAGGSGYLAAAWLNAASFVVAALLAARTPVCTPVRAPGAGGRGDRSGGYRLVAGDRPFLGLTLANLLLALGYASLSVLLPVFATGWLHLPQGLTGITFAVNTALCATLGVPVAAFARRRFATRNRAAATGAVLFAVAFLGQAVLGTLRPHSVPLLMAGLLAAVVVATAGELVHSPAAGALSQAAAPAPLRGRYLAAYQLSWSLANVLAPTLFTLLVTVDGRLPWLVVAAAALLGGALLLRLERTLPADAVGFHPGRTVAARGQAVATTAA</sequence>
<dbReference type="Gene3D" id="1.20.1250.20">
    <property type="entry name" value="MFS general substrate transporter like domains"/>
    <property type="match status" value="1"/>
</dbReference>
<feature type="transmembrane region" description="Helical" evidence="7">
    <location>
        <begin position="381"/>
        <end position="398"/>
    </location>
</feature>
<name>A0ABV6UY39_9ACTN</name>
<feature type="transmembrane region" description="Helical" evidence="7">
    <location>
        <begin position="287"/>
        <end position="306"/>
    </location>
</feature>
<dbReference type="Pfam" id="PF07690">
    <property type="entry name" value="MFS_1"/>
    <property type="match status" value="1"/>
</dbReference>
<dbReference type="PANTHER" id="PTHR23517">
    <property type="entry name" value="RESISTANCE PROTEIN MDTM, PUTATIVE-RELATED-RELATED"/>
    <property type="match status" value="1"/>
</dbReference>
<dbReference type="InterPro" id="IPR036259">
    <property type="entry name" value="MFS_trans_sf"/>
</dbReference>
<comment type="subcellular location">
    <subcellularLocation>
        <location evidence="1">Cell membrane</location>
        <topology evidence="1">Multi-pass membrane protein</topology>
    </subcellularLocation>
</comment>
<proteinExistence type="predicted"/>